<keyword evidence="5" id="KW-0175">Coiled coil</keyword>
<dbReference type="Pfam" id="PF07651">
    <property type="entry name" value="ANTH"/>
    <property type="match status" value="1"/>
</dbReference>
<comment type="similarity">
    <text evidence="2">Belongs to the SLA2 family.</text>
</comment>
<evidence type="ECO:0000313" key="9">
    <source>
        <dbReference type="EMBL" id="KAH6593558.1"/>
    </source>
</evidence>
<accession>A0ABQ8F7H8</accession>
<evidence type="ECO:0000256" key="5">
    <source>
        <dbReference type="SAM" id="Coils"/>
    </source>
</evidence>
<evidence type="ECO:0000256" key="3">
    <source>
        <dbReference type="ARBA" id="ARBA00022490"/>
    </source>
</evidence>
<evidence type="ECO:0008006" key="11">
    <source>
        <dbReference type="Google" id="ProtNLM"/>
    </source>
</evidence>
<evidence type="ECO:0000313" key="10">
    <source>
        <dbReference type="Proteomes" id="UP001648503"/>
    </source>
</evidence>
<dbReference type="PANTHER" id="PTHR10407:SF15">
    <property type="entry name" value="HUNTINGTIN INTERACTING PROTEIN 1"/>
    <property type="match status" value="1"/>
</dbReference>
<keyword evidence="10" id="KW-1185">Reference proteome</keyword>
<dbReference type="InterPro" id="IPR008942">
    <property type="entry name" value="ENTH_VHS"/>
</dbReference>
<feature type="domain" description="I/LWEQ" evidence="8">
    <location>
        <begin position="806"/>
        <end position="1048"/>
    </location>
</feature>
<dbReference type="Proteomes" id="UP001648503">
    <property type="component" value="Unassembled WGS sequence"/>
</dbReference>
<proteinExistence type="inferred from homology"/>
<dbReference type="InterPro" id="IPR002558">
    <property type="entry name" value="ILWEQ_dom"/>
</dbReference>
<comment type="subcellular location">
    <subcellularLocation>
        <location evidence="1">Cytoplasm</location>
    </subcellularLocation>
</comment>
<comment type="caution">
    <text evidence="9">The sequence shown here is derived from an EMBL/GenBank/DDBJ whole genome shotgun (WGS) entry which is preliminary data.</text>
</comment>
<evidence type="ECO:0000256" key="1">
    <source>
        <dbReference type="ARBA" id="ARBA00004496"/>
    </source>
</evidence>
<dbReference type="InterPro" id="IPR030224">
    <property type="entry name" value="Sla2_fam"/>
</dbReference>
<organism evidence="9 10">
    <name type="scientific">Batrachochytrium salamandrivorans</name>
    <dbReference type="NCBI Taxonomy" id="1357716"/>
    <lineage>
        <taxon>Eukaryota</taxon>
        <taxon>Fungi</taxon>
        <taxon>Fungi incertae sedis</taxon>
        <taxon>Chytridiomycota</taxon>
        <taxon>Chytridiomycota incertae sedis</taxon>
        <taxon>Chytridiomycetes</taxon>
        <taxon>Rhizophydiales</taxon>
        <taxon>Rhizophydiales incertae sedis</taxon>
        <taxon>Batrachochytrium</taxon>
    </lineage>
</organism>
<dbReference type="CDD" id="cd17007">
    <property type="entry name" value="ANTH_N_Sla2p"/>
    <property type="match status" value="1"/>
</dbReference>
<dbReference type="SUPFAM" id="SSF48464">
    <property type="entry name" value="ENTH/VHS domain"/>
    <property type="match status" value="1"/>
</dbReference>
<feature type="compositionally biased region" description="Basic and acidic residues" evidence="6">
    <location>
        <begin position="291"/>
        <end position="302"/>
    </location>
</feature>
<name>A0ABQ8F7H8_9FUNG</name>
<evidence type="ECO:0000256" key="4">
    <source>
        <dbReference type="ARBA" id="ARBA00023203"/>
    </source>
</evidence>
<sequence length="1048" mass="116907">MSGYPSASNTGRSSYYSTNPKAEEELAIAIKKALSTDESAPKQKHVRACILYTWDVKGAGSFWTAVKTYPLMGDEIVVFKCLITVHKVIRQGHPMALKEGISEGRWLEQVGRASAGHSRGYDALISGYVSYLQSKLRFHSIHPEFSGNFDYEEYVTLRGIDDPNEGFETISELLDLLDHVDSFQKQIFINLRAMGHNEARIAALVPLVEESFGIYQFIVSMMAAMHQIIGSVEVLGPLRDKFKRNHYALLQFYDDCLGLKYLTSLISIPKLSHDPKDFLASGQPTQQPRKTNTDRSAAKDREVAEALVRQQEDELRRKMMEEEQAALERQSAQEELDRQRELQRQQEFIKQQQDQERLRMQMMQQQAQAQEQQMAQARLLDAHSQLEYFKSMAMQDRQLADQASQRAVMLEQQLAQLNLTNSAASGKDASIQRLTEENSQWKLKYDALAKLYAQLRKEHLDLLQKFKGIKEASGKITEETRRESEKVKADLKAKSNELTEVVIERNRLKGDADRIRLQYEEEMTRLRREIQENKASLTDLSSSKGAEVQSLVARFTAEQTQLEDMIRSKQMEAEHMRSQLEDLLTSMERSKMENEEEVSVLQAGLDQALLALSEHQQQSHDGLLTRDDEINKLRDEHRRLLYQMMDNVLDTCGHTVMESVYELESAAHEGNTAASAEYVLSLVEKAQQNCSEFSASFVRLVQGGDPKDAISTSSTLAQAVAQLLYNGKGVALRAAKDDVAIDNIIKMLRMGADATIDMFAQVKSTSMAAVASASQPDRIMELFRTTQTQLGRVTTVMETLVAGRLIDQGDVGDLADAVERSMGQAAQAIEAAAVRLQELLALQAAGPDLHVHSAILHAAMAITSAIANLIRCATASQKEIATQGVSATNTSATTAFYKKNNKWTEGLISAAQAVAFATTDLVATADGLVQGSKSWEQLVVAAQEVGVATTQLVAAARVKAIPYSKTQDRLEAAAQAVREATKLLVKAAKEASKMSAEAAVQSDMRGLGKHDAKVKEMEQQVRILELEKDLQTARYQLGEMRKRAYHDE</sequence>
<dbReference type="SMART" id="SM00307">
    <property type="entry name" value="ILWEQ"/>
    <property type="match status" value="1"/>
</dbReference>
<gene>
    <name evidence="9" type="ORF">BASA50_007272</name>
</gene>
<feature type="region of interest" description="Disordered" evidence="6">
    <location>
        <begin position="277"/>
        <end position="302"/>
    </location>
</feature>
<dbReference type="InterPro" id="IPR011417">
    <property type="entry name" value="ANTH_dom"/>
</dbReference>
<keyword evidence="4" id="KW-0009">Actin-binding</keyword>
<dbReference type="InterPro" id="IPR035964">
    <property type="entry name" value="I/LWEQ_dom_sf"/>
</dbReference>
<feature type="coiled-coil region" evidence="5">
    <location>
        <begin position="970"/>
        <end position="1043"/>
    </location>
</feature>
<dbReference type="SMART" id="SM00273">
    <property type="entry name" value="ENTH"/>
    <property type="match status" value="1"/>
</dbReference>
<dbReference type="SUPFAM" id="SSF109885">
    <property type="entry name" value="I/LWEQ domain"/>
    <property type="match status" value="1"/>
</dbReference>
<evidence type="ECO:0000259" key="8">
    <source>
        <dbReference type="PROSITE" id="PS50945"/>
    </source>
</evidence>
<evidence type="ECO:0000256" key="2">
    <source>
        <dbReference type="ARBA" id="ARBA00010135"/>
    </source>
</evidence>
<feature type="domain" description="ENTH" evidence="7">
    <location>
        <begin position="18"/>
        <end position="146"/>
    </location>
</feature>
<dbReference type="Pfam" id="PF01608">
    <property type="entry name" value="I_LWEQ"/>
    <property type="match status" value="1"/>
</dbReference>
<dbReference type="Gene3D" id="1.25.40.90">
    <property type="match status" value="1"/>
</dbReference>
<evidence type="ECO:0000259" key="7">
    <source>
        <dbReference type="PROSITE" id="PS50942"/>
    </source>
</evidence>
<protein>
    <recommendedName>
        <fullName evidence="11">ENTH domain-containing protein</fullName>
    </recommendedName>
</protein>
<dbReference type="EMBL" id="JAFCIX010000352">
    <property type="protein sequence ID" value="KAH6593558.1"/>
    <property type="molecule type" value="Genomic_DNA"/>
</dbReference>
<reference evidence="9 10" key="1">
    <citation type="submission" date="2021-02" db="EMBL/GenBank/DDBJ databases">
        <title>Variation within the Batrachochytrium salamandrivorans European outbreak.</title>
        <authorList>
            <person name="Kelly M."/>
            <person name="Pasmans F."/>
            <person name="Shea T.P."/>
            <person name="Munoz J.F."/>
            <person name="Carranza S."/>
            <person name="Cuomo C.A."/>
            <person name="Martel A."/>
        </authorList>
    </citation>
    <scope>NUCLEOTIDE SEQUENCE [LARGE SCALE GENOMIC DNA]</scope>
    <source>
        <strain evidence="9 10">AMFP18/2</strain>
    </source>
</reference>
<keyword evidence="3" id="KW-0963">Cytoplasm</keyword>
<dbReference type="PANTHER" id="PTHR10407">
    <property type="entry name" value="HUNTINGTIN INTERACTING PROTEIN 1"/>
    <property type="match status" value="1"/>
</dbReference>
<dbReference type="InterPro" id="IPR013809">
    <property type="entry name" value="ENTH"/>
</dbReference>
<dbReference type="Gene3D" id="1.20.1410.10">
    <property type="entry name" value="I/LWEQ domain"/>
    <property type="match status" value="1"/>
</dbReference>
<dbReference type="PROSITE" id="PS50945">
    <property type="entry name" value="I_LWEQ"/>
    <property type="match status" value="1"/>
</dbReference>
<evidence type="ECO:0000256" key="6">
    <source>
        <dbReference type="SAM" id="MobiDB-lite"/>
    </source>
</evidence>
<dbReference type="PROSITE" id="PS50942">
    <property type="entry name" value="ENTH"/>
    <property type="match status" value="1"/>
</dbReference>